<dbReference type="Gene3D" id="2.40.260.10">
    <property type="entry name" value="Sortase"/>
    <property type="match status" value="1"/>
</dbReference>
<dbReference type="SUPFAM" id="SSF63817">
    <property type="entry name" value="Sortase"/>
    <property type="match status" value="1"/>
</dbReference>
<dbReference type="InterPro" id="IPR042001">
    <property type="entry name" value="Sortase_F"/>
</dbReference>
<dbReference type="EMBL" id="CP108482">
    <property type="protein sequence ID" value="WUS60049.1"/>
    <property type="molecule type" value="Genomic_DNA"/>
</dbReference>
<gene>
    <name evidence="3" type="ORF">OG469_33890</name>
</gene>
<keyword evidence="4" id="KW-1185">Reference proteome</keyword>
<dbReference type="Proteomes" id="UP001432014">
    <property type="component" value="Chromosome"/>
</dbReference>
<name>A0ABZ1WHA5_9ACTN</name>
<organism evidence="3 4">
    <name type="scientific">Kitasatospora herbaricolor</name>
    <dbReference type="NCBI Taxonomy" id="68217"/>
    <lineage>
        <taxon>Bacteria</taxon>
        <taxon>Bacillati</taxon>
        <taxon>Actinomycetota</taxon>
        <taxon>Actinomycetes</taxon>
        <taxon>Kitasatosporales</taxon>
        <taxon>Streptomycetaceae</taxon>
        <taxon>Kitasatospora</taxon>
    </lineage>
</organism>
<dbReference type="Pfam" id="PF04203">
    <property type="entry name" value="Sortase"/>
    <property type="match status" value="1"/>
</dbReference>
<feature type="compositionally biased region" description="Low complexity" evidence="2">
    <location>
        <begin position="62"/>
        <end position="73"/>
    </location>
</feature>
<keyword evidence="1" id="KW-0378">Hydrolase</keyword>
<feature type="region of interest" description="Disordered" evidence="2">
    <location>
        <begin position="39"/>
        <end position="77"/>
    </location>
</feature>
<sequence length="228" mass="23324">MSDQAAGKSGVPTLLRVGMAAAAIGALLIYNSVDASPVQAPAPPAPPAVTAVAAPPAPAQPAAPAEEAKPSPALARSAPTKLKIPQIAVNAPFTELTLDASGMLNAPAPDNKNLVGWYGGGPTPGERGSAVVAGHVDTRTGPAVFLLLRMLLPGNKVEVTRADGTVAVFSVDSVQTFPKDAFPDAKVYGNTGNAELRLITCGGTYDKKRKDYLDNVVVFAHLESSHKA</sequence>
<protein>
    <submittedName>
        <fullName evidence="3">Class F sortase</fullName>
    </submittedName>
</protein>
<evidence type="ECO:0000313" key="4">
    <source>
        <dbReference type="Proteomes" id="UP001432014"/>
    </source>
</evidence>
<dbReference type="InterPro" id="IPR023365">
    <property type="entry name" value="Sortase_dom-sf"/>
</dbReference>
<evidence type="ECO:0000256" key="2">
    <source>
        <dbReference type="SAM" id="MobiDB-lite"/>
    </source>
</evidence>
<proteinExistence type="predicted"/>
<reference evidence="3 4" key="1">
    <citation type="submission" date="2022-10" db="EMBL/GenBank/DDBJ databases">
        <title>The complete genomes of actinobacterial strains from the NBC collection.</title>
        <authorList>
            <person name="Joergensen T.S."/>
            <person name="Alvarez Arevalo M."/>
            <person name="Sterndorff E.B."/>
            <person name="Faurdal D."/>
            <person name="Vuksanovic O."/>
            <person name="Mourched A.-S."/>
            <person name="Charusanti P."/>
            <person name="Shaw S."/>
            <person name="Blin K."/>
            <person name="Weber T."/>
        </authorList>
    </citation>
    <scope>NUCLEOTIDE SEQUENCE [LARGE SCALE GENOMIC DNA]</scope>
    <source>
        <strain evidence="3 4">NBC_01247</strain>
    </source>
</reference>
<dbReference type="RefSeq" id="WP_329493860.1">
    <property type="nucleotide sequence ID" value="NZ_CP108460.1"/>
</dbReference>
<dbReference type="InterPro" id="IPR005754">
    <property type="entry name" value="Sortase"/>
</dbReference>
<evidence type="ECO:0000313" key="3">
    <source>
        <dbReference type="EMBL" id="WUS60049.1"/>
    </source>
</evidence>
<dbReference type="NCBIfam" id="NF033748">
    <property type="entry name" value="class_F_sortase"/>
    <property type="match status" value="1"/>
</dbReference>
<evidence type="ECO:0000256" key="1">
    <source>
        <dbReference type="ARBA" id="ARBA00022801"/>
    </source>
</evidence>
<dbReference type="CDD" id="cd05829">
    <property type="entry name" value="Sortase_F"/>
    <property type="match status" value="1"/>
</dbReference>
<accession>A0ABZ1WHA5</accession>